<dbReference type="NCBIfam" id="TIGR02001">
    <property type="entry name" value="gcw_chp"/>
    <property type="match status" value="1"/>
</dbReference>
<feature type="signal peptide" evidence="2">
    <location>
        <begin position="1"/>
        <end position="29"/>
    </location>
</feature>
<proteinExistence type="predicted"/>
<evidence type="ECO:0000256" key="2">
    <source>
        <dbReference type="SAM" id="SignalP"/>
    </source>
</evidence>
<feature type="compositionally biased region" description="Gly residues" evidence="1">
    <location>
        <begin position="187"/>
        <end position="197"/>
    </location>
</feature>
<sequence>MRRIATERWKGLRCALAALACLCAFDAAAQVSGTVGVVSDYRYRGYSLSDGDPAVQASVAYDWAQGAYTGLFASSADYGGESGVQFVPYFGYARRDAQGRSWDVGVRYSHFSANDEADYVEVHGGVAWRRAALRMHYAPDYFGQVSNVYVELDGSVPFGERWRWLWHVGVAHSGRGANAYDPTPETPGGGSGGGGGDYDPNNARPARAFYYSEELRDDDRTRIDVRTGVSFTTRACDVQLTWQSIDGEDATAYAVPWNPRDRSGWVLGCVYRW</sequence>
<keyword evidence="4" id="KW-1185">Reference proteome</keyword>
<dbReference type="InterPro" id="IPR010239">
    <property type="entry name" value="CHP02001"/>
</dbReference>
<evidence type="ECO:0000313" key="3">
    <source>
        <dbReference type="EMBL" id="MCC8364420.1"/>
    </source>
</evidence>
<evidence type="ECO:0000313" key="4">
    <source>
        <dbReference type="Proteomes" id="UP001165293"/>
    </source>
</evidence>
<feature type="chain" id="PRO_5047059195" evidence="2">
    <location>
        <begin position="30"/>
        <end position="273"/>
    </location>
</feature>
<dbReference type="Pfam" id="PF09694">
    <property type="entry name" value="Gcw_chp"/>
    <property type="match status" value="1"/>
</dbReference>
<gene>
    <name evidence="3" type="ORF">LK996_15215</name>
</gene>
<reference evidence="3" key="1">
    <citation type="submission" date="2021-10" db="EMBL/GenBank/DDBJ databases">
        <authorList>
            <person name="Lyu M."/>
            <person name="Wang X."/>
            <person name="Meng X."/>
            <person name="Xu K."/>
        </authorList>
    </citation>
    <scope>NUCLEOTIDE SEQUENCE</scope>
    <source>
        <strain evidence="3">A6</strain>
    </source>
</reference>
<feature type="region of interest" description="Disordered" evidence="1">
    <location>
        <begin position="176"/>
        <end position="200"/>
    </location>
</feature>
<organism evidence="3 4">
    <name type="scientific">Noviluteimonas lactosilytica</name>
    <dbReference type="NCBI Taxonomy" id="2888523"/>
    <lineage>
        <taxon>Bacteria</taxon>
        <taxon>Pseudomonadati</taxon>
        <taxon>Pseudomonadota</taxon>
        <taxon>Gammaproteobacteria</taxon>
        <taxon>Lysobacterales</taxon>
        <taxon>Lysobacteraceae</taxon>
        <taxon>Noviluteimonas</taxon>
    </lineage>
</organism>
<dbReference type="EMBL" id="JAJGAK010000004">
    <property type="protein sequence ID" value="MCC8364420.1"/>
    <property type="molecule type" value="Genomic_DNA"/>
</dbReference>
<dbReference type="Proteomes" id="UP001165293">
    <property type="component" value="Unassembled WGS sequence"/>
</dbReference>
<dbReference type="RefSeq" id="WP_230528210.1">
    <property type="nucleotide sequence ID" value="NZ_JAJGAK010000004.1"/>
</dbReference>
<evidence type="ECO:0000256" key="1">
    <source>
        <dbReference type="SAM" id="MobiDB-lite"/>
    </source>
</evidence>
<accession>A0ABS8JLB8</accession>
<protein>
    <submittedName>
        <fullName evidence="3">TorF family putative porin</fullName>
    </submittedName>
</protein>
<name>A0ABS8JLB8_9GAMM</name>
<comment type="caution">
    <text evidence="3">The sequence shown here is derived from an EMBL/GenBank/DDBJ whole genome shotgun (WGS) entry which is preliminary data.</text>
</comment>
<keyword evidence="2" id="KW-0732">Signal</keyword>